<sequence>MTQKTGYGFRLGLLATGVGLALGAQAQEPPQVNFYNWSDYIAEDTLANFTAETGIQVTYDVFDSNEVLEAKLLAGNTGFDLVVPTGDFMGRQIQAGAFMELDKSKLTNYGNLDPQIMALLEEKDPGNRFGVPYLWGTTGIGYNVEKVKAALGEEAPVDSWDLVMKPENLAKLSQCGVAFLDAPTEVFAAALNYQGLDPNSTNADDYTGPAAELMLSLRPHITYFHSSKYINDLANGDVCVAVGWSGDILQARDRAEEAGRGVEVAYSIPKEGALMWFDMLTIPRDARHPDNAHKLIDYLMKPEVIAGVSNYVAYANANSASREFVDEEILNDTGIYPTEEAAAKLYTAKILPQSVNRAITRAWTRVKTGR</sequence>
<evidence type="ECO:0000256" key="2">
    <source>
        <dbReference type="ARBA" id="ARBA00022448"/>
    </source>
</evidence>
<dbReference type="GO" id="GO:0042597">
    <property type="term" value="C:periplasmic space"/>
    <property type="evidence" value="ECO:0007669"/>
    <property type="project" value="UniProtKB-SubCell"/>
</dbReference>
<dbReference type="GO" id="GO:0015846">
    <property type="term" value="P:polyamine transport"/>
    <property type="evidence" value="ECO:0007669"/>
    <property type="project" value="InterPro"/>
</dbReference>
<proteinExistence type="inferred from homology"/>
<keyword evidence="7" id="KW-1185">Reference proteome</keyword>
<evidence type="ECO:0000256" key="5">
    <source>
        <dbReference type="PIRNR" id="PIRNR019574"/>
    </source>
</evidence>
<dbReference type="Gene3D" id="3.40.190.10">
    <property type="entry name" value="Periplasmic binding protein-like II"/>
    <property type="match status" value="2"/>
</dbReference>
<dbReference type="PRINTS" id="PR00909">
    <property type="entry name" value="SPERMDNBNDNG"/>
</dbReference>
<name>A0A231MVN4_9GAMM</name>
<evidence type="ECO:0000256" key="3">
    <source>
        <dbReference type="ARBA" id="ARBA00022729"/>
    </source>
</evidence>
<dbReference type="InterPro" id="IPR001188">
    <property type="entry name" value="Sperm_putr-bd"/>
</dbReference>
<keyword evidence="3" id="KW-0732">Signal</keyword>
<comment type="function">
    <text evidence="5">Required for the activity of the bacterial periplasmic transport system of putrescine.</text>
</comment>
<dbReference type="InterPro" id="IPR006059">
    <property type="entry name" value="SBP"/>
</dbReference>
<dbReference type="OrthoDB" id="9769319at2"/>
<gene>
    <name evidence="6" type="ORF">AN401_11275</name>
</gene>
<dbReference type="EMBL" id="CP012621">
    <property type="protein sequence ID" value="ATG74367.1"/>
    <property type="molecule type" value="Genomic_DNA"/>
</dbReference>
<evidence type="ECO:0000313" key="7">
    <source>
        <dbReference type="Proteomes" id="UP000217763"/>
    </source>
</evidence>
<evidence type="ECO:0000256" key="1">
    <source>
        <dbReference type="ARBA" id="ARBA00004418"/>
    </source>
</evidence>
<comment type="similarity">
    <text evidence="5">Belongs to the bacterial solute-binding protein PotD/PotF family.</text>
</comment>
<reference evidence="7" key="1">
    <citation type="submission" date="2015-09" db="EMBL/GenBank/DDBJ databases">
        <authorList>
            <person name="Shao Z."/>
            <person name="Wang L."/>
        </authorList>
    </citation>
    <scope>NUCLEOTIDE SEQUENCE [LARGE SCALE GENOMIC DNA]</scope>
    <source>
        <strain evidence="7">F13-1</strain>
    </source>
</reference>
<keyword evidence="4 5" id="KW-0574">Periplasm</keyword>
<accession>A0A231MVN4</accession>
<comment type="subcellular location">
    <subcellularLocation>
        <location evidence="1 5">Periplasm</location>
    </subcellularLocation>
</comment>
<dbReference type="Proteomes" id="UP000217763">
    <property type="component" value="Chromosome"/>
</dbReference>
<dbReference type="PANTHER" id="PTHR30222">
    <property type="entry name" value="SPERMIDINE/PUTRESCINE-BINDING PERIPLASMIC PROTEIN"/>
    <property type="match status" value="1"/>
</dbReference>
<dbReference type="PANTHER" id="PTHR30222:SF12">
    <property type="entry name" value="NORSPERMIDINE SENSOR"/>
    <property type="match status" value="1"/>
</dbReference>
<dbReference type="SUPFAM" id="SSF53850">
    <property type="entry name" value="Periplasmic binding protein-like II"/>
    <property type="match status" value="1"/>
</dbReference>
<organism evidence="6 7">
    <name type="scientific">Zobellella denitrificans</name>
    <dbReference type="NCBI Taxonomy" id="347534"/>
    <lineage>
        <taxon>Bacteria</taxon>
        <taxon>Pseudomonadati</taxon>
        <taxon>Pseudomonadota</taxon>
        <taxon>Gammaproteobacteria</taxon>
        <taxon>Aeromonadales</taxon>
        <taxon>Aeromonadaceae</taxon>
        <taxon>Zobellella</taxon>
    </lineage>
</organism>
<protein>
    <recommendedName>
        <fullName evidence="5">Putrescine-binding periplasmic protein</fullName>
    </recommendedName>
</protein>
<dbReference type="RefSeq" id="WP_094040698.1">
    <property type="nucleotide sequence ID" value="NZ_CP012621.1"/>
</dbReference>
<dbReference type="Pfam" id="PF13416">
    <property type="entry name" value="SBP_bac_8"/>
    <property type="match status" value="1"/>
</dbReference>
<dbReference type="GO" id="GO:0019808">
    <property type="term" value="F:polyamine binding"/>
    <property type="evidence" value="ECO:0007669"/>
    <property type="project" value="InterPro"/>
</dbReference>
<dbReference type="KEGG" id="zdf:AN401_11275"/>
<keyword evidence="2 5" id="KW-0813">Transport</keyword>
<dbReference type="AlphaFoldDB" id="A0A231MVN4"/>
<dbReference type="CDD" id="cd13659">
    <property type="entry name" value="PBP2_PotF"/>
    <property type="match status" value="1"/>
</dbReference>
<dbReference type="PIRSF" id="PIRSF019574">
    <property type="entry name" value="Periplasmic_polyamine_BP"/>
    <property type="match status" value="1"/>
</dbReference>
<evidence type="ECO:0000313" key="6">
    <source>
        <dbReference type="EMBL" id="ATG74367.1"/>
    </source>
</evidence>
<evidence type="ECO:0000256" key="4">
    <source>
        <dbReference type="ARBA" id="ARBA00022764"/>
    </source>
</evidence>